<evidence type="ECO:0000256" key="4">
    <source>
        <dbReference type="ARBA" id="ARBA00023136"/>
    </source>
</evidence>
<proteinExistence type="predicted"/>
<gene>
    <name evidence="6" type="ORF">MNBD_ALPHA06-1732</name>
</gene>
<dbReference type="InterPro" id="IPR007792">
    <property type="entry name" value="T4SS_VirB3/TrbD/AvhB"/>
</dbReference>
<comment type="subcellular location">
    <subcellularLocation>
        <location evidence="1">Membrane</location>
    </subcellularLocation>
</comment>
<protein>
    <recommendedName>
        <fullName evidence="7">Type IV secretion system protein VirB3</fullName>
    </recommendedName>
</protein>
<dbReference type="EMBL" id="UOEE01000294">
    <property type="protein sequence ID" value="VAW00391.1"/>
    <property type="molecule type" value="Genomic_DNA"/>
</dbReference>
<evidence type="ECO:0000313" key="6">
    <source>
        <dbReference type="EMBL" id="VAW00391.1"/>
    </source>
</evidence>
<reference evidence="6" key="1">
    <citation type="submission" date="2018-06" db="EMBL/GenBank/DDBJ databases">
        <authorList>
            <person name="Zhirakovskaya E."/>
        </authorList>
    </citation>
    <scope>NUCLEOTIDE SEQUENCE</scope>
</reference>
<organism evidence="6">
    <name type="scientific">hydrothermal vent metagenome</name>
    <dbReference type="NCBI Taxonomy" id="652676"/>
    <lineage>
        <taxon>unclassified sequences</taxon>
        <taxon>metagenomes</taxon>
        <taxon>ecological metagenomes</taxon>
    </lineage>
</organism>
<evidence type="ECO:0000256" key="5">
    <source>
        <dbReference type="SAM" id="Phobius"/>
    </source>
</evidence>
<dbReference type="NCBIfam" id="NF010474">
    <property type="entry name" value="PRK13899.1"/>
    <property type="match status" value="1"/>
</dbReference>
<keyword evidence="3 5" id="KW-1133">Transmembrane helix</keyword>
<evidence type="ECO:0000256" key="2">
    <source>
        <dbReference type="ARBA" id="ARBA00022692"/>
    </source>
</evidence>
<evidence type="ECO:0000256" key="1">
    <source>
        <dbReference type="ARBA" id="ARBA00004370"/>
    </source>
</evidence>
<keyword evidence="2 5" id="KW-0812">Transmembrane</keyword>
<dbReference type="Pfam" id="PF05101">
    <property type="entry name" value="VirB3"/>
    <property type="match status" value="1"/>
</dbReference>
<evidence type="ECO:0000256" key="3">
    <source>
        <dbReference type="ARBA" id="ARBA00022989"/>
    </source>
</evidence>
<dbReference type="AlphaFoldDB" id="A0A3B0S340"/>
<dbReference type="GO" id="GO:0016020">
    <property type="term" value="C:membrane"/>
    <property type="evidence" value="ECO:0007669"/>
    <property type="project" value="UniProtKB-SubCell"/>
</dbReference>
<accession>A0A3B0S340</accession>
<feature type="transmembrane region" description="Helical" evidence="5">
    <location>
        <begin position="16"/>
        <end position="36"/>
    </location>
</feature>
<sequence>MKEKDSLFIGMTRPPMIAGVTFLYMGLNAFGAFFAFLLTGNLLYLLVFLPFHAIGYAICLKDPQLLDVMMKKVQKSTGVPNKAFWSGNSYER</sequence>
<keyword evidence="4 5" id="KW-0472">Membrane</keyword>
<name>A0A3B0S340_9ZZZZ</name>
<feature type="transmembrane region" description="Helical" evidence="5">
    <location>
        <begin position="42"/>
        <end position="60"/>
    </location>
</feature>
<evidence type="ECO:0008006" key="7">
    <source>
        <dbReference type="Google" id="ProtNLM"/>
    </source>
</evidence>